<evidence type="ECO:0000313" key="3">
    <source>
        <dbReference type="Proteomes" id="UP000294359"/>
    </source>
</evidence>
<reference evidence="1" key="1">
    <citation type="journal article" date="2014" name="Int. J. Syst. Evol. Microbiol.">
        <title>Complete genome sequence of Corynebacterium casei LMG S-19264T (=DSM 44701T), isolated from a smear-ripened cheese.</title>
        <authorList>
            <consortium name="US DOE Joint Genome Institute (JGI-PGF)"/>
            <person name="Walter F."/>
            <person name="Albersmeier A."/>
            <person name="Kalinowski J."/>
            <person name="Ruckert C."/>
        </authorList>
    </citation>
    <scope>NUCLEOTIDE SEQUENCE</scope>
    <source>
        <strain evidence="1">KCTC 12344</strain>
    </source>
</reference>
<evidence type="ECO:0000313" key="1">
    <source>
        <dbReference type="EMBL" id="GGY98170.1"/>
    </source>
</evidence>
<dbReference type="RefSeq" id="WP_134385615.1">
    <property type="nucleotide sequence ID" value="NZ_BMWW01000006.1"/>
</dbReference>
<sequence length="81" mass="8461">MSTAIITTQATGGYLDNVGRAALNFLRALVAAAPATAATSHGSASQASMLRDRAGLLRFAQQFEESQPNQAAELRNLAGRD</sequence>
<dbReference type="OrthoDB" id="8758964at2"/>
<protein>
    <submittedName>
        <fullName evidence="1">Uncharacterized protein</fullName>
    </submittedName>
</protein>
<evidence type="ECO:0000313" key="4">
    <source>
        <dbReference type="Proteomes" id="UP000619512"/>
    </source>
</evidence>
<evidence type="ECO:0000313" key="2">
    <source>
        <dbReference type="EMBL" id="QBQ37247.1"/>
    </source>
</evidence>
<reference evidence="2 3" key="2">
    <citation type="submission" date="2019-03" db="EMBL/GenBank/DDBJ databases">
        <title>Draft Genome Sequences of Six Type Strains of the Genus Massilia.</title>
        <authorList>
            <person name="Miess H."/>
            <person name="Frediansyhah A."/>
            <person name="Gross H."/>
        </authorList>
    </citation>
    <scope>NUCLEOTIDE SEQUENCE [LARGE SCALE GENOMIC DNA]</scope>
    <source>
        <strain evidence="2 3">DSM 17505</strain>
    </source>
</reference>
<name>A0A4P7BGS4_9BURK</name>
<proteinExistence type="predicted"/>
<reference evidence="1" key="3">
    <citation type="submission" date="2022-12" db="EMBL/GenBank/DDBJ databases">
        <authorList>
            <person name="Sun Q."/>
            <person name="Kim S."/>
        </authorList>
    </citation>
    <scope>NUCLEOTIDE SEQUENCE</scope>
    <source>
        <strain evidence="1">KCTC 12344</strain>
    </source>
</reference>
<accession>A0A4P7BGS4</accession>
<keyword evidence="3" id="KW-1185">Reference proteome</keyword>
<gene>
    <name evidence="2" type="ORF">E1742_14490</name>
    <name evidence="1" type="ORF">GCM10007388_34580</name>
</gene>
<dbReference type="AlphaFoldDB" id="A0A4P7BGS4"/>
<dbReference type="EMBL" id="BMWW01000006">
    <property type="protein sequence ID" value="GGY98170.1"/>
    <property type="molecule type" value="Genomic_DNA"/>
</dbReference>
<dbReference type="EMBL" id="CP038026">
    <property type="protein sequence ID" value="QBQ37247.1"/>
    <property type="molecule type" value="Genomic_DNA"/>
</dbReference>
<dbReference type="Proteomes" id="UP000294359">
    <property type="component" value="Chromosome"/>
</dbReference>
<dbReference type="Proteomes" id="UP000619512">
    <property type="component" value="Unassembled WGS sequence"/>
</dbReference>
<organism evidence="1 4">
    <name type="scientific">Pseudoduganella plicata</name>
    <dbReference type="NCBI Taxonomy" id="321984"/>
    <lineage>
        <taxon>Bacteria</taxon>
        <taxon>Pseudomonadati</taxon>
        <taxon>Pseudomonadota</taxon>
        <taxon>Betaproteobacteria</taxon>
        <taxon>Burkholderiales</taxon>
        <taxon>Oxalobacteraceae</taxon>
        <taxon>Telluria group</taxon>
        <taxon>Pseudoduganella</taxon>
    </lineage>
</organism>